<dbReference type="SUPFAM" id="SSF53254">
    <property type="entry name" value="Phosphoglycerate mutase-like"/>
    <property type="match status" value="1"/>
</dbReference>
<name>A0A5B8U3M6_9ACTN</name>
<keyword evidence="4" id="KW-1185">Reference proteome</keyword>
<dbReference type="InterPro" id="IPR029033">
    <property type="entry name" value="His_PPase_superfam"/>
</dbReference>
<dbReference type="GO" id="GO:0070297">
    <property type="term" value="P:regulation of phosphorelay signal transduction system"/>
    <property type="evidence" value="ECO:0007669"/>
    <property type="project" value="TreeGrafter"/>
</dbReference>
<dbReference type="AlphaFoldDB" id="A0A5B8U3M6"/>
<evidence type="ECO:0000313" key="4">
    <source>
        <dbReference type="Proteomes" id="UP000321805"/>
    </source>
</evidence>
<dbReference type="Proteomes" id="UP000321805">
    <property type="component" value="Chromosome"/>
</dbReference>
<protein>
    <submittedName>
        <fullName evidence="3">Histidine phosphatase family protein</fullName>
    </submittedName>
</protein>
<evidence type="ECO:0000256" key="1">
    <source>
        <dbReference type="PIRSR" id="PIRSR613078-1"/>
    </source>
</evidence>
<dbReference type="PANTHER" id="PTHR48100:SF15">
    <property type="entry name" value="SEDOHEPTULOSE 1,7-BISPHOSPHATASE"/>
    <property type="match status" value="1"/>
</dbReference>
<dbReference type="GO" id="GO:0101006">
    <property type="term" value="F:protein histidine phosphatase activity"/>
    <property type="evidence" value="ECO:0007669"/>
    <property type="project" value="TreeGrafter"/>
</dbReference>
<dbReference type="InterPro" id="IPR013078">
    <property type="entry name" value="His_Pase_superF_clade-1"/>
</dbReference>
<feature type="binding site" evidence="2">
    <location>
        <position position="58"/>
    </location>
    <ligand>
        <name>substrate</name>
    </ligand>
</feature>
<feature type="binding site" evidence="2">
    <location>
        <begin position="21"/>
        <end position="22"/>
    </location>
    <ligand>
        <name>substrate</name>
    </ligand>
</feature>
<dbReference type="InterPro" id="IPR050275">
    <property type="entry name" value="PGM_Phosphatase"/>
</dbReference>
<reference evidence="3 4" key="1">
    <citation type="journal article" date="2018" name="J. Microbiol.">
        <title>Baekduia soli gen. nov., sp. nov., a novel bacterium isolated from the soil of Baekdu Mountain and proposal of a novel family name, Baekduiaceae fam. nov.</title>
        <authorList>
            <person name="An D.S."/>
            <person name="Siddiqi M.Z."/>
            <person name="Kim K.H."/>
            <person name="Yu H.S."/>
            <person name="Im W.T."/>
        </authorList>
    </citation>
    <scope>NUCLEOTIDE SEQUENCE [LARGE SCALE GENOMIC DNA]</scope>
    <source>
        <strain evidence="3 4">BR7-21</strain>
    </source>
</reference>
<dbReference type="EMBL" id="CP042430">
    <property type="protein sequence ID" value="QEC47654.1"/>
    <property type="molecule type" value="Genomic_DNA"/>
</dbReference>
<feature type="binding site" evidence="2">
    <location>
        <begin position="80"/>
        <end position="83"/>
    </location>
    <ligand>
        <name>substrate</name>
    </ligand>
</feature>
<dbReference type="Gene3D" id="3.40.50.1240">
    <property type="entry name" value="Phosphoglycerate mutase-like"/>
    <property type="match status" value="1"/>
</dbReference>
<dbReference type="PANTHER" id="PTHR48100">
    <property type="entry name" value="BROAD-SPECIFICITY PHOSPHATASE YOR283W-RELATED"/>
    <property type="match status" value="1"/>
</dbReference>
<evidence type="ECO:0000313" key="3">
    <source>
        <dbReference type="EMBL" id="QEC47654.1"/>
    </source>
</evidence>
<dbReference type="RefSeq" id="WP_146918357.1">
    <property type="nucleotide sequence ID" value="NZ_CP042430.1"/>
</dbReference>
<dbReference type="KEGG" id="bsol:FSW04_08755"/>
<sequence>MHELWLIRHAETPWSLAGRHTGRSDIPLTDAGREHARGLRDRLGGRAFAAVLVSPLVRARETAQLAGLDAGALVRDDLMEWDYGDYEGRTTAEIRAERPDWLLWRDGVPGGESAADVGARADRVIAEALGIDGDVALVAHGHVLRVLAARWTEQDPAFGGRLALRTAGVGRCGFERETRVLTGWNV</sequence>
<dbReference type="OrthoDB" id="4697614at2"/>
<feature type="active site" description="Proton donor/acceptor" evidence="1">
    <location>
        <position position="80"/>
    </location>
</feature>
<evidence type="ECO:0000256" key="2">
    <source>
        <dbReference type="PIRSR" id="PIRSR613078-2"/>
    </source>
</evidence>
<gene>
    <name evidence="3" type="ORF">FSW04_08755</name>
</gene>
<feature type="active site" description="Tele-phosphohistidine intermediate" evidence="1">
    <location>
        <position position="9"/>
    </location>
</feature>
<organism evidence="3 4">
    <name type="scientific">Baekduia soli</name>
    <dbReference type="NCBI Taxonomy" id="496014"/>
    <lineage>
        <taxon>Bacteria</taxon>
        <taxon>Bacillati</taxon>
        <taxon>Actinomycetota</taxon>
        <taxon>Thermoleophilia</taxon>
        <taxon>Solirubrobacterales</taxon>
        <taxon>Baekduiaceae</taxon>
        <taxon>Baekduia</taxon>
    </lineage>
</organism>
<dbReference type="CDD" id="cd07067">
    <property type="entry name" value="HP_PGM_like"/>
    <property type="match status" value="1"/>
</dbReference>
<proteinExistence type="predicted"/>
<dbReference type="SMART" id="SM00855">
    <property type="entry name" value="PGAM"/>
    <property type="match status" value="1"/>
</dbReference>
<dbReference type="PIRSF" id="PIRSF000709">
    <property type="entry name" value="6PFK_2-Ptase"/>
    <property type="match status" value="1"/>
</dbReference>
<dbReference type="Pfam" id="PF00300">
    <property type="entry name" value="His_Phos_1"/>
    <property type="match status" value="1"/>
</dbReference>
<accession>A0A5B8U3M6</accession>